<dbReference type="EMBL" id="CAJNOM010000698">
    <property type="protein sequence ID" value="CAF1544772.1"/>
    <property type="molecule type" value="Genomic_DNA"/>
</dbReference>
<dbReference type="GO" id="GO:0008237">
    <property type="term" value="F:metallopeptidase activity"/>
    <property type="evidence" value="ECO:0007669"/>
    <property type="project" value="InterPro"/>
</dbReference>
<keyword evidence="4" id="KW-1185">Reference proteome</keyword>
<organism evidence="2 5">
    <name type="scientific">Adineta steineri</name>
    <dbReference type="NCBI Taxonomy" id="433720"/>
    <lineage>
        <taxon>Eukaryota</taxon>
        <taxon>Metazoa</taxon>
        <taxon>Spiralia</taxon>
        <taxon>Gnathifera</taxon>
        <taxon>Rotifera</taxon>
        <taxon>Eurotatoria</taxon>
        <taxon>Bdelloidea</taxon>
        <taxon>Adinetida</taxon>
        <taxon>Adinetidae</taxon>
        <taxon>Adineta</taxon>
    </lineage>
</organism>
<name>A0A815H1K3_9BILA</name>
<reference evidence="2" key="1">
    <citation type="submission" date="2021-02" db="EMBL/GenBank/DDBJ databases">
        <authorList>
            <person name="Nowell W R."/>
        </authorList>
    </citation>
    <scope>NUCLEOTIDE SEQUENCE</scope>
</reference>
<proteinExistence type="predicted"/>
<gene>
    <name evidence="2" type="ORF">BJG266_LOCUS34697</name>
    <name evidence="3" type="ORF">QVE165_LOCUS46599</name>
</gene>
<dbReference type="Proteomes" id="UP000663877">
    <property type="component" value="Unassembled WGS sequence"/>
</dbReference>
<keyword evidence="1" id="KW-0732">Signal</keyword>
<evidence type="ECO:0000313" key="3">
    <source>
        <dbReference type="EMBL" id="CAF1544772.1"/>
    </source>
</evidence>
<protein>
    <submittedName>
        <fullName evidence="2">Uncharacterized protein</fullName>
    </submittedName>
</protein>
<evidence type="ECO:0000313" key="4">
    <source>
        <dbReference type="Proteomes" id="UP000663832"/>
    </source>
</evidence>
<dbReference type="AlphaFoldDB" id="A0A815H1K3"/>
<dbReference type="Proteomes" id="UP000663832">
    <property type="component" value="Unassembled WGS sequence"/>
</dbReference>
<feature type="signal peptide" evidence="1">
    <location>
        <begin position="1"/>
        <end position="19"/>
    </location>
</feature>
<feature type="chain" id="PRO_5036227620" evidence="1">
    <location>
        <begin position="20"/>
        <end position="180"/>
    </location>
</feature>
<dbReference type="EMBL" id="CAJNOI010000793">
    <property type="protein sequence ID" value="CAF1346218.1"/>
    <property type="molecule type" value="Genomic_DNA"/>
</dbReference>
<accession>A0A815H1K3</accession>
<dbReference type="OrthoDB" id="291007at2759"/>
<evidence type="ECO:0000256" key="1">
    <source>
        <dbReference type="SAM" id="SignalP"/>
    </source>
</evidence>
<dbReference type="Gene3D" id="3.40.390.10">
    <property type="entry name" value="Collagenase (Catalytic Domain)"/>
    <property type="match status" value="1"/>
</dbReference>
<sequence length="180" mass="20598">MYYFILLYTIISHIAGVLSDTRLAGLVVDPNFAWKKQTVTISFLNGNEKERLEFRKLYFQWFACTHIHFVEIALSQGADIRVGFALDKGRINLTSGKIYCDFQRTRDPSMVVASISKRLVLHEGGHSLSAKHEHGHSLSNISWHPDFISGNMFPSMTIEYIQNNFLQTFPLNQSLGPFDR</sequence>
<comment type="caution">
    <text evidence="2">The sequence shown here is derived from an EMBL/GenBank/DDBJ whole genome shotgun (WGS) entry which is preliminary data.</text>
</comment>
<evidence type="ECO:0000313" key="5">
    <source>
        <dbReference type="Proteomes" id="UP000663877"/>
    </source>
</evidence>
<dbReference type="SUPFAM" id="SSF55486">
    <property type="entry name" value="Metalloproteases ('zincins'), catalytic domain"/>
    <property type="match status" value="1"/>
</dbReference>
<dbReference type="InterPro" id="IPR024079">
    <property type="entry name" value="MetalloPept_cat_dom_sf"/>
</dbReference>
<evidence type="ECO:0000313" key="2">
    <source>
        <dbReference type="EMBL" id="CAF1346218.1"/>
    </source>
</evidence>